<dbReference type="GO" id="GO:0004672">
    <property type="term" value="F:protein kinase activity"/>
    <property type="evidence" value="ECO:0007669"/>
    <property type="project" value="InterPro"/>
</dbReference>
<dbReference type="AlphaFoldDB" id="A0A8J4WYA8"/>
<organism evidence="2 3">
    <name type="scientific">Paragonimus heterotremus</name>
    <dbReference type="NCBI Taxonomy" id="100268"/>
    <lineage>
        <taxon>Eukaryota</taxon>
        <taxon>Metazoa</taxon>
        <taxon>Spiralia</taxon>
        <taxon>Lophotrochozoa</taxon>
        <taxon>Platyhelminthes</taxon>
        <taxon>Trematoda</taxon>
        <taxon>Digenea</taxon>
        <taxon>Plagiorchiida</taxon>
        <taxon>Troglotremata</taxon>
        <taxon>Troglotrematidae</taxon>
        <taxon>Paragonimus</taxon>
    </lineage>
</organism>
<feature type="domain" description="Protein kinase" evidence="1">
    <location>
        <begin position="1"/>
        <end position="305"/>
    </location>
</feature>
<dbReference type="PANTHER" id="PTHR24347">
    <property type="entry name" value="SERINE/THREONINE-PROTEIN KINASE"/>
    <property type="match status" value="1"/>
</dbReference>
<dbReference type="SUPFAM" id="SSF56112">
    <property type="entry name" value="Protein kinase-like (PK-like)"/>
    <property type="match status" value="1"/>
</dbReference>
<reference evidence="2" key="1">
    <citation type="submission" date="2019-05" db="EMBL/GenBank/DDBJ databases">
        <title>Annotation for the trematode Paragonimus heterotremus.</title>
        <authorList>
            <person name="Choi Y.-J."/>
        </authorList>
    </citation>
    <scope>NUCLEOTIDE SEQUENCE</scope>
    <source>
        <strain evidence="2">LC</strain>
    </source>
</reference>
<dbReference type="InterPro" id="IPR011009">
    <property type="entry name" value="Kinase-like_dom_sf"/>
</dbReference>
<dbReference type="Pfam" id="PF07714">
    <property type="entry name" value="PK_Tyr_Ser-Thr"/>
    <property type="match status" value="1"/>
</dbReference>
<protein>
    <recommendedName>
        <fullName evidence="1">Protein kinase domain-containing protein</fullName>
    </recommendedName>
</protein>
<dbReference type="Proteomes" id="UP000748531">
    <property type="component" value="Unassembled WGS sequence"/>
</dbReference>
<evidence type="ECO:0000313" key="3">
    <source>
        <dbReference type="Proteomes" id="UP000748531"/>
    </source>
</evidence>
<evidence type="ECO:0000313" key="2">
    <source>
        <dbReference type="EMBL" id="KAF5400072.1"/>
    </source>
</evidence>
<dbReference type="EMBL" id="LUCH01003487">
    <property type="protein sequence ID" value="KAF5400072.1"/>
    <property type="molecule type" value="Genomic_DNA"/>
</dbReference>
<comment type="caution">
    <text evidence="2">The sequence shown here is derived from an EMBL/GenBank/DDBJ whole genome shotgun (WGS) entry which is preliminary data.</text>
</comment>
<dbReference type="GO" id="GO:0005524">
    <property type="term" value="F:ATP binding"/>
    <property type="evidence" value="ECO:0007669"/>
    <property type="project" value="InterPro"/>
</dbReference>
<dbReference type="PROSITE" id="PS50011">
    <property type="entry name" value="PROTEIN_KINASE_DOM"/>
    <property type="match status" value="1"/>
</dbReference>
<keyword evidence="3" id="KW-1185">Reference proteome</keyword>
<dbReference type="SMART" id="SM00220">
    <property type="entry name" value="S_TKc"/>
    <property type="match status" value="1"/>
</dbReference>
<gene>
    <name evidence="2" type="ORF">PHET_06204</name>
</gene>
<sequence length="352" mass="40652">MEHLFAYQLQNLLDSAQSIGGDELSAYQWFGFPDGSVHIVKRLHIGAFHRFLEFQLRLRKRYSAKLAREAEKCRMLDHEHIVKLLVPSHIPECCTVITPLHPNGNLLDWRRNLTYIDLQSLCTVIQNIFIGLAYLHSNDCVHGNIRENCLLFKNERPDSVSIVFDTSIRSELLKLCALSPMMEDYCPPEMVNTLLWFRNKSICLQSEMRTLSELEQIDELLKPTKELDVWCVGVIAHKLLTGQYPFDADQVFRADSARNNTGPNRLKHPLLRTYSPSIRRQLNLWLHANPADRATAEVGSLDDWFNDESCTSDKRNLLYILEYSLVAHELDTCEFLPQMIEQLRIAKLNGQS</sequence>
<evidence type="ECO:0000259" key="1">
    <source>
        <dbReference type="PROSITE" id="PS50011"/>
    </source>
</evidence>
<dbReference type="Gene3D" id="1.10.510.10">
    <property type="entry name" value="Transferase(Phosphotransferase) domain 1"/>
    <property type="match status" value="1"/>
</dbReference>
<accession>A0A8J4WYA8</accession>
<name>A0A8J4WYA8_9TREM</name>
<dbReference type="InterPro" id="IPR000719">
    <property type="entry name" value="Prot_kinase_dom"/>
</dbReference>
<proteinExistence type="predicted"/>
<dbReference type="OrthoDB" id="346907at2759"/>
<dbReference type="InterPro" id="IPR001245">
    <property type="entry name" value="Ser-Thr/Tyr_kinase_cat_dom"/>
</dbReference>